<dbReference type="PANTHER" id="PTHR35152">
    <property type="entry name" value="DOMAIN SIGNALLING PROTEIN, PUTATIVE (AFU_ORTHOLOGUE AFUA_5G11310)-RELATED"/>
    <property type="match status" value="1"/>
</dbReference>
<feature type="transmembrane region" description="Helical" evidence="1">
    <location>
        <begin position="73"/>
        <end position="96"/>
    </location>
</feature>
<keyword evidence="1" id="KW-1133">Transmembrane helix</keyword>
<dbReference type="EMBL" id="AUZX01001770">
    <property type="protein sequence ID" value="EQD78195.1"/>
    <property type="molecule type" value="Genomic_DNA"/>
</dbReference>
<dbReference type="AlphaFoldDB" id="T1D7G5"/>
<feature type="transmembrane region" description="Helical" evidence="1">
    <location>
        <begin position="41"/>
        <end position="61"/>
    </location>
</feature>
<keyword evidence="1" id="KW-0812">Transmembrane</keyword>
<sequence>MHATYNPWLVSLSVLVAIAVSYTALMLAGRVAEAERSGARVWLLGGAASMGMGIWAMHFIGMLACSVPVQLRYNILITLASLLIAILTSGFALSIASRRDLTAGRLAVSSLVMGAGIAAM</sequence>
<accession>T1D7G5</accession>
<keyword evidence="1" id="KW-0472">Membrane</keyword>
<organism evidence="3">
    <name type="scientific">mine drainage metagenome</name>
    <dbReference type="NCBI Taxonomy" id="410659"/>
    <lineage>
        <taxon>unclassified sequences</taxon>
        <taxon>metagenomes</taxon>
        <taxon>ecological metagenomes</taxon>
    </lineage>
</organism>
<feature type="non-terminal residue" evidence="3">
    <location>
        <position position="120"/>
    </location>
</feature>
<proteinExistence type="predicted"/>
<name>T1D7G5_9ZZZZ</name>
<gene>
    <name evidence="3" type="ORF">B1A_02377</name>
</gene>
<reference evidence="3" key="2">
    <citation type="journal article" date="2014" name="ISME J.">
        <title>Microbial stratification in low pH oxic and suboxic macroscopic growths along an acid mine drainage.</title>
        <authorList>
            <person name="Mendez-Garcia C."/>
            <person name="Mesa V."/>
            <person name="Sprenger R.R."/>
            <person name="Richter M."/>
            <person name="Diez M.S."/>
            <person name="Solano J."/>
            <person name="Bargiela R."/>
            <person name="Golyshina O.V."/>
            <person name="Manteca A."/>
            <person name="Ramos J.L."/>
            <person name="Gallego J.R."/>
            <person name="Llorente I."/>
            <person name="Martins Dos Santos V.A."/>
            <person name="Jensen O.N."/>
            <person name="Pelaez A.I."/>
            <person name="Sanchez J."/>
            <person name="Ferrer M."/>
        </authorList>
    </citation>
    <scope>NUCLEOTIDE SEQUENCE</scope>
</reference>
<dbReference type="PROSITE" id="PS50924">
    <property type="entry name" value="MHYT"/>
    <property type="match status" value="1"/>
</dbReference>
<dbReference type="PANTHER" id="PTHR35152:SF1">
    <property type="entry name" value="DOMAIN SIGNALLING PROTEIN, PUTATIVE (AFU_ORTHOLOGUE AFUA_5G11310)-RELATED"/>
    <property type="match status" value="1"/>
</dbReference>
<dbReference type="Pfam" id="PF03707">
    <property type="entry name" value="MHYT"/>
    <property type="match status" value="2"/>
</dbReference>
<feature type="domain" description="MHYT" evidence="2">
    <location>
        <begin position="5"/>
        <end position="120"/>
    </location>
</feature>
<evidence type="ECO:0000256" key="1">
    <source>
        <dbReference type="SAM" id="Phobius"/>
    </source>
</evidence>
<reference evidence="3" key="1">
    <citation type="submission" date="2013-08" db="EMBL/GenBank/DDBJ databases">
        <authorList>
            <person name="Mendez C."/>
            <person name="Richter M."/>
            <person name="Ferrer M."/>
            <person name="Sanchez J."/>
        </authorList>
    </citation>
    <scope>NUCLEOTIDE SEQUENCE</scope>
</reference>
<feature type="transmembrane region" description="Helical" evidence="1">
    <location>
        <begin position="6"/>
        <end position="29"/>
    </location>
</feature>
<comment type="caution">
    <text evidence="3">The sequence shown here is derived from an EMBL/GenBank/DDBJ whole genome shotgun (WGS) entry which is preliminary data.</text>
</comment>
<evidence type="ECO:0000259" key="2">
    <source>
        <dbReference type="PROSITE" id="PS50924"/>
    </source>
</evidence>
<protein>
    <submittedName>
        <fullName evidence="3">Membrane protein containing MHYT domain protein</fullName>
    </submittedName>
</protein>
<evidence type="ECO:0000313" key="3">
    <source>
        <dbReference type="EMBL" id="EQD78195.1"/>
    </source>
</evidence>
<dbReference type="InterPro" id="IPR005330">
    <property type="entry name" value="MHYT_dom"/>
</dbReference>